<dbReference type="EMBL" id="JACBKZ010000001">
    <property type="protein sequence ID" value="KAF5961998.1"/>
    <property type="molecule type" value="Genomic_DNA"/>
</dbReference>
<feature type="domain" description="Rhamnogalacturonan lyase" evidence="1">
    <location>
        <begin position="27"/>
        <end position="98"/>
    </location>
</feature>
<evidence type="ECO:0000313" key="3">
    <source>
        <dbReference type="Proteomes" id="UP000593564"/>
    </source>
</evidence>
<name>A0A7J7ICS4_CAMSI</name>
<comment type="caution">
    <text evidence="2">The sequence shown here is derived from an EMBL/GenBank/DDBJ whole genome shotgun (WGS) entry which is preliminary data.</text>
</comment>
<dbReference type="Proteomes" id="UP000593564">
    <property type="component" value="Unassembled WGS sequence"/>
</dbReference>
<sequence>MSPPPTAAGSNIKLNNLVYKAPRAGPTVWEIGIADRVATEFFIPDPNPSLVNHLYNGFDKFRQYGLWNRYTEIYPRQDLVYTVGVSNYKRDWFFAHWVDREDNAIARRGIHGLYRLFSISVPGSELYNGKNTIYLMQSRASSPFQGVMYDYIRLEGPK</sequence>
<proteinExistence type="predicted"/>
<accession>A0A7J7ICS4</accession>
<reference evidence="2 3" key="2">
    <citation type="submission" date="2020-07" db="EMBL/GenBank/DDBJ databases">
        <title>Genome assembly of wild tea tree DASZ reveals pedigree and selection history of tea varieties.</title>
        <authorList>
            <person name="Zhang W."/>
        </authorList>
    </citation>
    <scope>NUCLEOTIDE SEQUENCE [LARGE SCALE GENOMIC DNA]</scope>
    <source>
        <strain evidence="3">cv. G240</strain>
        <tissue evidence="2">Leaf</tissue>
    </source>
</reference>
<dbReference type="SUPFAM" id="SSF49785">
    <property type="entry name" value="Galactose-binding domain-like"/>
    <property type="match status" value="1"/>
</dbReference>
<dbReference type="AlphaFoldDB" id="A0A7J7ICS4"/>
<protein>
    <recommendedName>
        <fullName evidence="1">Rhamnogalacturonan lyase domain-containing protein</fullName>
    </recommendedName>
</protein>
<dbReference type="InterPro" id="IPR051850">
    <property type="entry name" value="Polysacch_Lyase_4"/>
</dbReference>
<organism evidence="2 3">
    <name type="scientific">Camellia sinensis</name>
    <name type="common">Tea plant</name>
    <name type="synonym">Thea sinensis</name>
    <dbReference type="NCBI Taxonomy" id="4442"/>
    <lineage>
        <taxon>Eukaryota</taxon>
        <taxon>Viridiplantae</taxon>
        <taxon>Streptophyta</taxon>
        <taxon>Embryophyta</taxon>
        <taxon>Tracheophyta</taxon>
        <taxon>Spermatophyta</taxon>
        <taxon>Magnoliopsida</taxon>
        <taxon>eudicotyledons</taxon>
        <taxon>Gunneridae</taxon>
        <taxon>Pentapetalae</taxon>
        <taxon>asterids</taxon>
        <taxon>Ericales</taxon>
        <taxon>Theaceae</taxon>
        <taxon>Camellia</taxon>
    </lineage>
</organism>
<keyword evidence="3" id="KW-1185">Reference proteome</keyword>
<dbReference type="InterPro" id="IPR029411">
    <property type="entry name" value="RG-lyase_III"/>
</dbReference>
<dbReference type="Pfam" id="PF14683">
    <property type="entry name" value="CBM-like"/>
    <property type="match status" value="2"/>
</dbReference>
<dbReference type="InterPro" id="IPR008979">
    <property type="entry name" value="Galactose-bd-like_sf"/>
</dbReference>
<gene>
    <name evidence="2" type="ORF">HYC85_003207</name>
</gene>
<evidence type="ECO:0000259" key="1">
    <source>
        <dbReference type="Pfam" id="PF14683"/>
    </source>
</evidence>
<evidence type="ECO:0000313" key="2">
    <source>
        <dbReference type="EMBL" id="KAF5961998.1"/>
    </source>
</evidence>
<dbReference type="PANTHER" id="PTHR32018:SF6">
    <property type="entry name" value="RHAMNOGALACTURONAN ENDOLYASE"/>
    <property type="match status" value="1"/>
</dbReference>
<reference evidence="3" key="1">
    <citation type="journal article" date="2020" name="Nat. Commun.">
        <title>Genome assembly of wild tea tree DASZ reveals pedigree and selection history of tea varieties.</title>
        <authorList>
            <person name="Zhang W."/>
            <person name="Zhang Y."/>
            <person name="Qiu H."/>
            <person name="Guo Y."/>
            <person name="Wan H."/>
            <person name="Zhang X."/>
            <person name="Scossa F."/>
            <person name="Alseekh S."/>
            <person name="Zhang Q."/>
            <person name="Wang P."/>
            <person name="Xu L."/>
            <person name="Schmidt M.H."/>
            <person name="Jia X."/>
            <person name="Li D."/>
            <person name="Zhu A."/>
            <person name="Guo F."/>
            <person name="Chen W."/>
            <person name="Ni D."/>
            <person name="Usadel B."/>
            <person name="Fernie A.R."/>
            <person name="Wen W."/>
        </authorList>
    </citation>
    <scope>NUCLEOTIDE SEQUENCE [LARGE SCALE GENOMIC DNA]</scope>
    <source>
        <strain evidence="3">cv. G240</strain>
    </source>
</reference>
<dbReference type="PANTHER" id="PTHR32018">
    <property type="entry name" value="RHAMNOGALACTURONATE LYASE FAMILY PROTEIN"/>
    <property type="match status" value="1"/>
</dbReference>
<feature type="domain" description="Rhamnogalacturonan lyase" evidence="1">
    <location>
        <begin position="101"/>
        <end position="154"/>
    </location>
</feature>